<dbReference type="PROSITE" id="PS51257">
    <property type="entry name" value="PROKAR_LIPOPROTEIN"/>
    <property type="match status" value="1"/>
</dbReference>
<gene>
    <name evidence="3" type="ORF">A2Y64_05570</name>
</gene>
<organism evidence="3 4">
    <name type="scientific">Candidatus Coatesbacteria bacterium RBG_13_66_14</name>
    <dbReference type="NCBI Taxonomy" id="1817816"/>
    <lineage>
        <taxon>Bacteria</taxon>
        <taxon>Candidatus Coatesiibacteriota</taxon>
    </lineage>
</organism>
<evidence type="ECO:0000256" key="1">
    <source>
        <dbReference type="SAM" id="Phobius"/>
    </source>
</evidence>
<reference evidence="3 4" key="1">
    <citation type="journal article" date="2016" name="Nat. Commun.">
        <title>Thousands of microbial genomes shed light on interconnected biogeochemical processes in an aquifer system.</title>
        <authorList>
            <person name="Anantharaman K."/>
            <person name="Brown C.T."/>
            <person name="Hug L.A."/>
            <person name="Sharon I."/>
            <person name="Castelle C.J."/>
            <person name="Probst A.J."/>
            <person name="Thomas B.C."/>
            <person name="Singh A."/>
            <person name="Wilkins M.J."/>
            <person name="Karaoz U."/>
            <person name="Brodie E.L."/>
            <person name="Williams K.H."/>
            <person name="Hubbard S.S."/>
            <person name="Banfield J.F."/>
        </authorList>
    </citation>
    <scope>NUCLEOTIDE SEQUENCE [LARGE SCALE GENOMIC DNA]</scope>
</reference>
<keyword evidence="1" id="KW-1133">Transmembrane helix</keyword>
<dbReference type="AlphaFoldDB" id="A0A1F5FGA1"/>
<accession>A0A1F5FGA1</accession>
<dbReference type="STRING" id="1817816.A2Y64_05570"/>
<comment type="caution">
    <text evidence="3">The sequence shown here is derived from an EMBL/GenBank/DDBJ whole genome shotgun (WGS) entry which is preliminary data.</text>
</comment>
<evidence type="ECO:0008006" key="5">
    <source>
        <dbReference type="Google" id="ProtNLM"/>
    </source>
</evidence>
<keyword evidence="1" id="KW-0812">Transmembrane</keyword>
<protein>
    <recommendedName>
        <fullName evidence="5">Lipoprotein</fullName>
    </recommendedName>
</protein>
<dbReference type="Proteomes" id="UP000177187">
    <property type="component" value="Unassembled WGS sequence"/>
</dbReference>
<sequence>MRRALCILVLTSVALTLAGCAAGNVEHFNDGSPADFWAGLWHGFILLFSFIVSLFTDTVKVYEAANVGWAYDLGFLLGVIIFWRGNCEIIRTRRWRKKEDE</sequence>
<proteinExistence type="predicted"/>
<evidence type="ECO:0000256" key="2">
    <source>
        <dbReference type="SAM" id="SignalP"/>
    </source>
</evidence>
<feature type="transmembrane region" description="Helical" evidence="1">
    <location>
        <begin position="67"/>
        <end position="85"/>
    </location>
</feature>
<evidence type="ECO:0000313" key="4">
    <source>
        <dbReference type="Proteomes" id="UP000177187"/>
    </source>
</evidence>
<dbReference type="EMBL" id="MFAF01000028">
    <property type="protein sequence ID" value="OGD78705.1"/>
    <property type="molecule type" value="Genomic_DNA"/>
</dbReference>
<feature type="transmembrane region" description="Helical" evidence="1">
    <location>
        <begin position="36"/>
        <end position="55"/>
    </location>
</feature>
<feature type="signal peptide" evidence="2">
    <location>
        <begin position="1"/>
        <end position="21"/>
    </location>
</feature>
<keyword evidence="1" id="KW-0472">Membrane</keyword>
<evidence type="ECO:0000313" key="3">
    <source>
        <dbReference type="EMBL" id="OGD78705.1"/>
    </source>
</evidence>
<name>A0A1F5FGA1_9BACT</name>
<keyword evidence="2" id="KW-0732">Signal</keyword>
<feature type="chain" id="PRO_5009518577" description="Lipoprotein" evidence="2">
    <location>
        <begin position="22"/>
        <end position="101"/>
    </location>
</feature>